<reference evidence="1" key="1">
    <citation type="submission" date="2021-06" db="EMBL/GenBank/DDBJ databases">
        <authorList>
            <person name="Hodson N. C."/>
            <person name="Mongue J. A."/>
            <person name="Jaron S. K."/>
        </authorList>
    </citation>
    <scope>NUCLEOTIDE SEQUENCE</scope>
</reference>
<keyword evidence="2" id="KW-1185">Reference proteome</keyword>
<proteinExistence type="predicted"/>
<name>A0A8J2K899_9HEXA</name>
<feature type="non-terminal residue" evidence="1">
    <location>
        <position position="35"/>
    </location>
</feature>
<dbReference type="AlphaFoldDB" id="A0A8J2K899"/>
<evidence type="ECO:0000313" key="2">
    <source>
        <dbReference type="Proteomes" id="UP000708208"/>
    </source>
</evidence>
<comment type="caution">
    <text evidence="1">The sequence shown here is derived from an EMBL/GenBank/DDBJ whole genome shotgun (WGS) entry which is preliminary data.</text>
</comment>
<dbReference type="Proteomes" id="UP000708208">
    <property type="component" value="Unassembled WGS sequence"/>
</dbReference>
<accession>A0A8J2K899</accession>
<evidence type="ECO:0000313" key="1">
    <source>
        <dbReference type="EMBL" id="CAG7731274.1"/>
    </source>
</evidence>
<sequence length="35" mass="4010">NFSGFNYSKHLCKIAEIPSKSVEILKTNPKFLELL</sequence>
<gene>
    <name evidence="1" type="ORF">AFUS01_LOCUS19877</name>
</gene>
<organism evidence="1 2">
    <name type="scientific">Allacma fusca</name>
    <dbReference type="NCBI Taxonomy" id="39272"/>
    <lineage>
        <taxon>Eukaryota</taxon>
        <taxon>Metazoa</taxon>
        <taxon>Ecdysozoa</taxon>
        <taxon>Arthropoda</taxon>
        <taxon>Hexapoda</taxon>
        <taxon>Collembola</taxon>
        <taxon>Symphypleona</taxon>
        <taxon>Sminthuridae</taxon>
        <taxon>Allacma</taxon>
    </lineage>
</organism>
<protein>
    <submittedName>
        <fullName evidence="1">Uncharacterized protein</fullName>
    </submittedName>
</protein>
<feature type="non-terminal residue" evidence="1">
    <location>
        <position position="1"/>
    </location>
</feature>
<dbReference type="EMBL" id="CAJVCH010209278">
    <property type="protein sequence ID" value="CAG7731274.1"/>
    <property type="molecule type" value="Genomic_DNA"/>
</dbReference>